<protein>
    <submittedName>
        <fullName evidence="1">DUF2141 domain-containing protein</fullName>
    </submittedName>
</protein>
<accession>A0A7Y0RF15</accession>
<gene>
    <name evidence="1" type="ORF">HIU99_15625</name>
</gene>
<evidence type="ECO:0000313" key="2">
    <source>
        <dbReference type="Proteomes" id="UP000567186"/>
    </source>
</evidence>
<reference evidence="1 2" key="1">
    <citation type="submission" date="2020-04" db="EMBL/GenBank/DDBJ databases">
        <title>Marinobacter oceani sp. nov., isolated from marine solar saltern.</title>
        <authorList>
            <person name="Chen X.-Y."/>
        </authorList>
    </citation>
    <scope>NUCLEOTIDE SEQUENCE [LARGE SCALE GENOMIC DNA]</scope>
    <source>
        <strain evidence="1 2">W62</strain>
    </source>
</reference>
<dbReference type="EMBL" id="JABCKY010000007">
    <property type="protein sequence ID" value="NMT65015.1"/>
    <property type="molecule type" value="Genomic_DNA"/>
</dbReference>
<dbReference type="Pfam" id="PF09912">
    <property type="entry name" value="DUF2141"/>
    <property type="match status" value="1"/>
</dbReference>
<proteinExistence type="predicted"/>
<dbReference type="OrthoDB" id="9788332at2"/>
<dbReference type="AlphaFoldDB" id="A0A7Y0RF15"/>
<sequence>MKILMSKSNNRESALTSTAMLALIRHSMGGRYMALGFVLAFTNLPAIVFAEPSCPGIHVKIPNIKNSTGTVACALFESPAGFPNEFLHSATNIMMMKIRDTKARCSFLDIPPGTYALAVIHDENMDGKLNTNFLGVPTEGYGFSSGAEAALSAPSFEDASFSYDGQNLDLTIRLNY</sequence>
<dbReference type="InterPro" id="IPR018673">
    <property type="entry name" value="DUF2141"/>
</dbReference>
<dbReference type="RefSeq" id="WP_135956221.1">
    <property type="nucleotide sequence ID" value="NZ_JABCKY010000007.1"/>
</dbReference>
<dbReference type="Proteomes" id="UP000567186">
    <property type="component" value="Unassembled WGS sequence"/>
</dbReference>
<name>A0A7Y0RF15_9GAMM</name>
<evidence type="ECO:0000313" key="1">
    <source>
        <dbReference type="EMBL" id="NMT65015.1"/>
    </source>
</evidence>
<organism evidence="1 2">
    <name type="scientific">Marinobacter orientalis</name>
    <dbReference type="NCBI Taxonomy" id="1928859"/>
    <lineage>
        <taxon>Bacteria</taxon>
        <taxon>Pseudomonadati</taxon>
        <taxon>Pseudomonadota</taxon>
        <taxon>Gammaproteobacteria</taxon>
        <taxon>Pseudomonadales</taxon>
        <taxon>Marinobacteraceae</taxon>
        <taxon>Marinobacter</taxon>
    </lineage>
</organism>
<keyword evidence="2" id="KW-1185">Reference proteome</keyword>
<comment type="caution">
    <text evidence="1">The sequence shown here is derived from an EMBL/GenBank/DDBJ whole genome shotgun (WGS) entry which is preliminary data.</text>
</comment>